<protein>
    <submittedName>
        <fullName evidence="1">Unnamed protein product</fullName>
    </submittedName>
</protein>
<dbReference type="EMBL" id="BSXS01001127">
    <property type="protein sequence ID" value="GME75156.1"/>
    <property type="molecule type" value="Genomic_DNA"/>
</dbReference>
<sequence>MDEAKEDLQRSLEINPQYIPSLCRLGFILLYEGNTIEALENYVRAILVCSRERSQLERFKSQLKEAVRLAENRARQQGYSQEYIDNIIPDNVRIVLDSYRSLDRSGTANFNTNNFRRVPTVVNNTSEPAAATTTPENVNGRGASIASFLTSVPLRLAGLRGATDGANTGTTTTGTTRATARTTTMNNNNNNNTNNNGTPIVTETSATIIGSSGPGNSFSVSFSPDQNQDLGDFLSSVFRGIGGIAGNGGFDASNIRTNNRRQNNRNNNATAISDTNSSGSSSVTTSADSSINASSSNNRNTTPDEDAMDVSPDSNSAPQEPAASSSASNATSTSTTTNNNSNNQNNTNQQQGPRPVPASFLDALQGTSLNNPEQFASTIIGAIGQHLSRAGENNNGHDDGSGDVLPYSIHVDLDSSDAGNFGSGAGSGSGSSSGSTTRGAGSNANLGTGGGFANMLGQFLNGMQVSSSTVHTVRNADGEFVRVDSDDNNSNTRAHGHDHDDMPTDDLDLD</sequence>
<keyword evidence="2" id="KW-1185">Reference proteome</keyword>
<organism evidence="1 2">
    <name type="scientific">Ambrosiozyma monospora</name>
    <name type="common">Yeast</name>
    <name type="synonym">Endomycopsis monosporus</name>
    <dbReference type="NCBI Taxonomy" id="43982"/>
    <lineage>
        <taxon>Eukaryota</taxon>
        <taxon>Fungi</taxon>
        <taxon>Dikarya</taxon>
        <taxon>Ascomycota</taxon>
        <taxon>Saccharomycotina</taxon>
        <taxon>Pichiomycetes</taxon>
        <taxon>Pichiales</taxon>
        <taxon>Pichiaceae</taxon>
        <taxon>Ambrosiozyma</taxon>
    </lineage>
</organism>
<reference evidence="1" key="1">
    <citation type="submission" date="2023-04" db="EMBL/GenBank/DDBJ databases">
        <title>Ambrosiozyma monospora NBRC 10751.</title>
        <authorList>
            <person name="Ichikawa N."/>
            <person name="Sato H."/>
            <person name="Tonouchi N."/>
        </authorList>
    </citation>
    <scope>NUCLEOTIDE SEQUENCE</scope>
    <source>
        <strain evidence="1">NBRC 10751</strain>
    </source>
</reference>
<comment type="caution">
    <text evidence="1">The sequence shown here is derived from an EMBL/GenBank/DDBJ whole genome shotgun (WGS) entry which is preliminary data.</text>
</comment>
<proteinExistence type="predicted"/>
<dbReference type="Proteomes" id="UP001165064">
    <property type="component" value="Unassembled WGS sequence"/>
</dbReference>
<accession>A0ACB5SWD0</accession>
<gene>
    <name evidence="1" type="ORF">Amon02_000204600</name>
</gene>
<evidence type="ECO:0000313" key="2">
    <source>
        <dbReference type="Proteomes" id="UP001165064"/>
    </source>
</evidence>
<name>A0ACB5SWD0_AMBMO</name>
<evidence type="ECO:0000313" key="1">
    <source>
        <dbReference type="EMBL" id="GME75156.1"/>
    </source>
</evidence>